<keyword evidence="5" id="KW-1185">Reference proteome</keyword>
<dbReference type="Pfam" id="PF00534">
    <property type="entry name" value="Glycos_transf_1"/>
    <property type="match status" value="1"/>
</dbReference>
<dbReference type="OrthoDB" id="529131at2"/>
<name>A0A0P0P335_9CAUL</name>
<dbReference type="Proteomes" id="UP000056905">
    <property type="component" value="Chromosome"/>
</dbReference>
<sequence length="555" mass="60742">MTSRLAIYHPAGRIGLGENVFGKDVANLELFRAMVQHGGHDQVDFLTHAPVQAGDLLKSLVGDQACATRITTASILNQGVAAAAGTLLRGGPRLEELAWQRRRSVGDRAFSLIGLIHTIAPPMMRQDIAMASVAPTQPWDALICTSPSVQQAMETMFDDWCEFLGERFGTGKRLMRPQLPLIPLGVDSPALGAAAARADVRSATRAELEIGAEDILVLWVGRLSFFEKAFPQPMMRAVEEAAKATGKRVHFAMAGWFPNGADGERMYRQAAAAHAPSVDFHVVDGNDRQRLGDLWAASDIFLSLVDNIQETFGITPLEAMAAGLPVVISDWDGYRYTVRDGQEGFLIPTLGGPENALSDEMVAGHDFGLKSYQQYVGVIAQHTAVHVGRAGQALSDLIRSPDLRRRMGEAGQRRVRDAFDWPVVARQYADLARELAAVRAASADPRPRSTLNPVKGDPFRNFAGFATQVLSLKSSLTLRPGVDVDDLKRAQTIELDMFAANWRGSHEECQQVFAHLADGRAATTEDLLLLFPMPRRRAVQLSLLWMAKCGFLEWL</sequence>
<evidence type="ECO:0000256" key="1">
    <source>
        <dbReference type="ARBA" id="ARBA00022676"/>
    </source>
</evidence>
<protein>
    <submittedName>
        <fullName evidence="4">Glycosyl transferase family 1</fullName>
    </submittedName>
</protein>
<proteinExistence type="predicted"/>
<dbReference type="InterPro" id="IPR001296">
    <property type="entry name" value="Glyco_trans_1"/>
</dbReference>
<feature type="domain" description="Glycosyl transferase family 1" evidence="3">
    <location>
        <begin position="203"/>
        <end position="348"/>
    </location>
</feature>
<dbReference type="AlphaFoldDB" id="A0A0P0P335"/>
<gene>
    <name evidence="4" type="ORF">AQ619_17170</name>
</gene>
<evidence type="ECO:0000313" key="4">
    <source>
        <dbReference type="EMBL" id="ALL14955.1"/>
    </source>
</evidence>
<keyword evidence="2 4" id="KW-0808">Transferase</keyword>
<dbReference type="GO" id="GO:0016757">
    <property type="term" value="F:glycosyltransferase activity"/>
    <property type="evidence" value="ECO:0007669"/>
    <property type="project" value="UniProtKB-KW"/>
</dbReference>
<dbReference type="STRING" id="69395.AQ619_17170"/>
<dbReference type="CDD" id="cd03801">
    <property type="entry name" value="GT4_PimA-like"/>
    <property type="match status" value="1"/>
</dbReference>
<accession>A0A0P0P335</accession>
<organism evidence="4 5">
    <name type="scientific">Caulobacter henricii</name>
    <dbReference type="NCBI Taxonomy" id="69395"/>
    <lineage>
        <taxon>Bacteria</taxon>
        <taxon>Pseudomonadati</taxon>
        <taxon>Pseudomonadota</taxon>
        <taxon>Alphaproteobacteria</taxon>
        <taxon>Caulobacterales</taxon>
        <taxon>Caulobacteraceae</taxon>
        <taxon>Caulobacter</taxon>
    </lineage>
</organism>
<dbReference type="Gene3D" id="3.40.50.2000">
    <property type="entry name" value="Glycogen Phosphorylase B"/>
    <property type="match status" value="1"/>
</dbReference>
<dbReference type="SUPFAM" id="SSF53756">
    <property type="entry name" value="UDP-Glycosyltransferase/glycogen phosphorylase"/>
    <property type="match status" value="1"/>
</dbReference>
<dbReference type="PANTHER" id="PTHR12526">
    <property type="entry name" value="GLYCOSYLTRANSFERASE"/>
    <property type="match status" value="1"/>
</dbReference>
<dbReference type="PANTHER" id="PTHR12526:SF510">
    <property type="entry name" value="D-INOSITOL 3-PHOSPHATE GLYCOSYLTRANSFERASE"/>
    <property type="match status" value="1"/>
</dbReference>
<reference evidence="4 5" key="1">
    <citation type="submission" date="2015-10" db="EMBL/GenBank/DDBJ databases">
        <title>Conservation of the essential genome among Caulobacter and Brevundimonas species.</title>
        <authorList>
            <person name="Scott D."/>
            <person name="Ely B."/>
        </authorList>
    </citation>
    <scope>NUCLEOTIDE SEQUENCE [LARGE SCALE GENOMIC DNA]</scope>
    <source>
        <strain evidence="4 5">CB4</strain>
    </source>
</reference>
<evidence type="ECO:0000259" key="3">
    <source>
        <dbReference type="Pfam" id="PF00534"/>
    </source>
</evidence>
<evidence type="ECO:0000313" key="5">
    <source>
        <dbReference type="Proteomes" id="UP000056905"/>
    </source>
</evidence>
<dbReference type="KEGG" id="chq:AQ619_17170"/>
<dbReference type="RefSeq" id="WP_062150554.1">
    <property type="nucleotide sequence ID" value="NZ_CP013002.1"/>
</dbReference>
<evidence type="ECO:0000256" key="2">
    <source>
        <dbReference type="ARBA" id="ARBA00022679"/>
    </source>
</evidence>
<keyword evidence="1" id="KW-0328">Glycosyltransferase</keyword>
<dbReference type="EMBL" id="CP013002">
    <property type="protein sequence ID" value="ALL14955.1"/>
    <property type="molecule type" value="Genomic_DNA"/>
</dbReference>